<protein>
    <submittedName>
        <fullName evidence="2">Hemerythrin domain-containing protein</fullName>
    </submittedName>
</protein>
<dbReference type="PANTHER" id="PTHR35585:SF1">
    <property type="entry name" value="HHE DOMAIN PROTEIN (AFU_ORTHOLOGUE AFUA_4G00730)"/>
    <property type="match status" value="1"/>
</dbReference>
<dbReference type="Pfam" id="PF01814">
    <property type="entry name" value="Hemerythrin"/>
    <property type="match status" value="1"/>
</dbReference>
<reference evidence="2 3" key="1">
    <citation type="journal article" date="2019" name="Int. J. Syst. Evol. Microbiol.">
        <title>The Global Catalogue of Microorganisms (GCM) 10K type strain sequencing project: providing services to taxonomists for standard genome sequencing and annotation.</title>
        <authorList>
            <consortium name="The Broad Institute Genomics Platform"/>
            <consortium name="The Broad Institute Genome Sequencing Center for Infectious Disease"/>
            <person name="Wu L."/>
            <person name="Ma J."/>
        </authorList>
    </citation>
    <scope>NUCLEOTIDE SEQUENCE [LARGE SCALE GENOMIC DNA]</scope>
    <source>
        <strain evidence="2 3">JCM 15592</strain>
    </source>
</reference>
<dbReference type="Gene3D" id="1.20.120.520">
    <property type="entry name" value="nmb1532 protein domain like"/>
    <property type="match status" value="1"/>
</dbReference>
<dbReference type="RefSeq" id="WP_344083783.1">
    <property type="nucleotide sequence ID" value="NZ_BAAAPO010000026.1"/>
</dbReference>
<comment type="caution">
    <text evidence="2">The sequence shown here is derived from an EMBL/GenBank/DDBJ whole genome shotgun (WGS) entry which is preliminary data.</text>
</comment>
<gene>
    <name evidence="2" type="ORF">GCM10009811_17880</name>
</gene>
<feature type="domain" description="Hemerythrin-like" evidence="1">
    <location>
        <begin position="5"/>
        <end position="123"/>
    </location>
</feature>
<accession>A0ABN2LMD5</accession>
<evidence type="ECO:0000313" key="2">
    <source>
        <dbReference type="EMBL" id="GAA1793593.1"/>
    </source>
</evidence>
<dbReference type="EMBL" id="BAAAPO010000026">
    <property type="protein sequence ID" value="GAA1793593.1"/>
    <property type="molecule type" value="Genomic_DNA"/>
</dbReference>
<dbReference type="PANTHER" id="PTHR35585">
    <property type="entry name" value="HHE DOMAIN PROTEIN (AFU_ORTHOLOGUE AFUA_4G00730)"/>
    <property type="match status" value="1"/>
</dbReference>
<keyword evidence="3" id="KW-1185">Reference proteome</keyword>
<name>A0ABN2LMD5_9MICO</name>
<organism evidence="2 3">
    <name type="scientific">Nostocoides veronense</name>
    <dbReference type="NCBI Taxonomy" id="330836"/>
    <lineage>
        <taxon>Bacteria</taxon>
        <taxon>Bacillati</taxon>
        <taxon>Actinomycetota</taxon>
        <taxon>Actinomycetes</taxon>
        <taxon>Micrococcales</taxon>
        <taxon>Intrasporangiaceae</taxon>
        <taxon>Nostocoides</taxon>
    </lineage>
</organism>
<evidence type="ECO:0000313" key="3">
    <source>
        <dbReference type="Proteomes" id="UP001499938"/>
    </source>
</evidence>
<evidence type="ECO:0000259" key="1">
    <source>
        <dbReference type="Pfam" id="PF01814"/>
    </source>
</evidence>
<dbReference type="Proteomes" id="UP001499938">
    <property type="component" value="Unassembled WGS sequence"/>
</dbReference>
<sequence>MSQDAIVMLKADHKEVAKLFAEFEKKATTPARKRKIVTEVLSKLTVHTYLENEVMYPEVRRLVPDIEDDILESYEEHHVVDLLAVELEAMDDTDERYFPKFTVLMENVRHHVKEEEDEWFPKVRDALSRTDLREIGTRMAELRPTAPTKPEQPGALKKMIDAVVS</sequence>
<dbReference type="InterPro" id="IPR012312">
    <property type="entry name" value="Hemerythrin-like"/>
</dbReference>
<proteinExistence type="predicted"/>